<dbReference type="InterPro" id="IPR013424">
    <property type="entry name" value="Ice-binding_C"/>
</dbReference>
<gene>
    <name evidence="3" type="ORF">FPZ24_13355</name>
</gene>
<dbReference type="AlphaFoldDB" id="A0A5B8LP87"/>
<dbReference type="Pfam" id="PF07589">
    <property type="entry name" value="PEP-CTERM"/>
    <property type="match status" value="1"/>
</dbReference>
<dbReference type="NCBIfam" id="TIGR02595">
    <property type="entry name" value="PEP_CTERM"/>
    <property type="match status" value="1"/>
</dbReference>
<organism evidence="3 4">
    <name type="scientific">Sphingomonas panacisoli</name>
    <dbReference type="NCBI Taxonomy" id="1813879"/>
    <lineage>
        <taxon>Bacteria</taxon>
        <taxon>Pseudomonadati</taxon>
        <taxon>Pseudomonadota</taxon>
        <taxon>Alphaproteobacteria</taxon>
        <taxon>Sphingomonadales</taxon>
        <taxon>Sphingomonadaceae</taxon>
        <taxon>Sphingomonas</taxon>
    </lineage>
</organism>
<dbReference type="OrthoDB" id="7553852at2"/>
<dbReference type="NCBIfam" id="NF035944">
    <property type="entry name" value="PEPxxWA-CTERM"/>
    <property type="match status" value="1"/>
</dbReference>
<feature type="chain" id="PRO_5023141662" evidence="1">
    <location>
        <begin position="23"/>
        <end position="152"/>
    </location>
</feature>
<feature type="domain" description="Ice-binding protein C-terminal" evidence="2">
    <location>
        <begin position="118"/>
        <end position="143"/>
    </location>
</feature>
<protein>
    <submittedName>
        <fullName evidence="3">PEP-CTERM sorting domain-containing protein</fullName>
    </submittedName>
</protein>
<keyword evidence="1" id="KW-0732">Signal</keyword>
<accession>A0A5B8LP87</accession>
<feature type="signal peptide" evidence="1">
    <location>
        <begin position="1"/>
        <end position="22"/>
    </location>
</feature>
<dbReference type="KEGG" id="spai:FPZ24_13355"/>
<dbReference type="Proteomes" id="UP000315673">
    <property type="component" value="Chromosome"/>
</dbReference>
<evidence type="ECO:0000256" key="1">
    <source>
        <dbReference type="SAM" id="SignalP"/>
    </source>
</evidence>
<proteinExistence type="predicted"/>
<sequence>MTTAKSNALNALLTNTTPLLNAATGQTAINISAATQMAVWEIMFETQSTWSVTANTSAFYMTTPGSSSGSNTAALTSAETLANTYLTNVKNSTWTVNNNYALNVLSSPSRQDQVFLTAVPEPATWGMLVLGFGLVGGALRSRRRSASVLAAA</sequence>
<evidence type="ECO:0000313" key="3">
    <source>
        <dbReference type="EMBL" id="QDZ09212.1"/>
    </source>
</evidence>
<keyword evidence="4" id="KW-1185">Reference proteome</keyword>
<name>A0A5B8LP87_9SPHN</name>
<evidence type="ECO:0000259" key="2">
    <source>
        <dbReference type="Pfam" id="PF07589"/>
    </source>
</evidence>
<dbReference type="EMBL" id="CP042306">
    <property type="protein sequence ID" value="QDZ09212.1"/>
    <property type="molecule type" value="Genomic_DNA"/>
</dbReference>
<reference evidence="3 4" key="1">
    <citation type="submission" date="2019-07" db="EMBL/GenBank/DDBJ databases">
        <title>Full genome sequence of Sphingomonas sp. 4R-6-7(HKS19).</title>
        <authorList>
            <person name="Im W.-T."/>
        </authorList>
    </citation>
    <scope>NUCLEOTIDE SEQUENCE [LARGE SCALE GENOMIC DNA]</scope>
    <source>
        <strain evidence="3 4">HKS19</strain>
    </source>
</reference>
<evidence type="ECO:0000313" key="4">
    <source>
        <dbReference type="Proteomes" id="UP000315673"/>
    </source>
</evidence>